<name>A0ACC0Q2C6_RHOML</name>
<dbReference type="EMBL" id="CM046388">
    <property type="protein sequence ID" value="KAI8571576.1"/>
    <property type="molecule type" value="Genomic_DNA"/>
</dbReference>
<keyword evidence="2" id="KW-1185">Reference proteome</keyword>
<protein>
    <submittedName>
        <fullName evidence="1">Uncharacterized protein</fullName>
    </submittedName>
</protein>
<proteinExistence type="predicted"/>
<sequence length="109" mass="11667">MVLPGDGEVDVAPMAGCSGRFVCRSPVGDQSELSIGRGAGSSFWVAALAVDVCAVGEVLMIVVVWTPGSDCCGICFRRPVLFPLPVSTERLARLNGKAGRWWFVRRGWP</sequence>
<reference evidence="1" key="1">
    <citation type="submission" date="2022-02" db="EMBL/GenBank/DDBJ databases">
        <title>Plant Genome Project.</title>
        <authorList>
            <person name="Zhang R.-G."/>
        </authorList>
    </citation>
    <scope>NUCLEOTIDE SEQUENCE</scope>
    <source>
        <strain evidence="1">AT1</strain>
    </source>
</reference>
<gene>
    <name evidence="1" type="ORF">RHMOL_Rhmol01G0130800</name>
</gene>
<accession>A0ACC0Q2C6</accession>
<evidence type="ECO:0000313" key="2">
    <source>
        <dbReference type="Proteomes" id="UP001062846"/>
    </source>
</evidence>
<dbReference type="Proteomes" id="UP001062846">
    <property type="component" value="Chromosome 1"/>
</dbReference>
<organism evidence="1 2">
    <name type="scientific">Rhododendron molle</name>
    <name type="common">Chinese azalea</name>
    <name type="synonym">Azalea mollis</name>
    <dbReference type="NCBI Taxonomy" id="49168"/>
    <lineage>
        <taxon>Eukaryota</taxon>
        <taxon>Viridiplantae</taxon>
        <taxon>Streptophyta</taxon>
        <taxon>Embryophyta</taxon>
        <taxon>Tracheophyta</taxon>
        <taxon>Spermatophyta</taxon>
        <taxon>Magnoliopsida</taxon>
        <taxon>eudicotyledons</taxon>
        <taxon>Gunneridae</taxon>
        <taxon>Pentapetalae</taxon>
        <taxon>asterids</taxon>
        <taxon>Ericales</taxon>
        <taxon>Ericaceae</taxon>
        <taxon>Ericoideae</taxon>
        <taxon>Rhodoreae</taxon>
        <taxon>Rhododendron</taxon>
    </lineage>
</organism>
<comment type="caution">
    <text evidence="1">The sequence shown here is derived from an EMBL/GenBank/DDBJ whole genome shotgun (WGS) entry which is preliminary data.</text>
</comment>
<evidence type="ECO:0000313" key="1">
    <source>
        <dbReference type="EMBL" id="KAI8571576.1"/>
    </source>
</evidence>